<dbReference type="EMBL" id="CP000661">
    <property type="protein sequence ID" value="ABP69011.1"/>
    <property type="molecule type" value="Genomic_DNA"/>
</dbReference>
<accession>A4WNP7</accession>
<proteinExistence type="predicted"/>
<dbReference type="BioCyc" id="RSPH349102:G1G8M-101-MONOMER"/>
<dbReference type="STRING" id="349102.Rsph17025_0100"/>
<dbReference type="AlphaFoldDB" id="A4WNP7"/>
<dbReference type="KEGG" id="rsq:Rsph17025_0100"/>
<dbReference type="HOGENOM" id="CLU_1905114_0_0_5"/>
<evidence type="ECO:0000313" key="1">
    <source>
        <dbReference type="EMBL" id="ABP69011.1"/>
    </source>
</evidence>
<name>A4WNP7_CERS5</name>
<sequence>MPLMNDLARALLDRPFRYRDAARALCVPPALLDPASDAAGFIEFRAALRIALAHHRRHAYATRGRKPALVTRRTFRDRLPAARQALGEEISTILANAAARVADLPAVHPWDVRARASVAAALRKASARRHGRRADD</sequence>
<reference evidence="1" key="1">
    <citation type="submission" date="2007-04" db="EMBL/GenBank/DDBJ databases">
        <title>Complete sequence of chromosome of Rhodobacter sphaeroides ATCC 17025.</title>
        <authorList>
            <consortium name="US DOE Joint Genome Institute"/>
            <person name="Copeland A."/>
            <person name="Lucas S."/>
            <person name="Lapidus A."/>
            <person name="Barry K."/>
            <person name="Detter J.C."/>
            <person name="Glavina del Rio T."/>
            <person name="Hammon N."/>
            <person name="Israni S."/>
            <person name="Dalin E."/>
            <person name="Tice H."/>
            <person name="Pitluck S."/>
            <person name="Chertkov O."/>
            <person name="Brettin T."/>
            <person name="Bruce D."/>
            <person name="Han C."/>
            <person name="Schmutz J."/>
            <person name="Larimer F."/>
            <person name="Land M."/>
            <person name="Hauser L."/>
            <person name="Kyrpides N."/>
            <person name="Kim E."/>
            <person name="Richardson P."/>
            <person name="Mackenzie C."/>
            <person name="Choudhary M."/>
            <person name="Donohue T.J."/>
            <person name="Kaplan S."/>
        </authorList>
    </citation>
    <scope>NUCLEOTIDE SEQUENCE [LARGE SCALE GENOMIC DNA]</scope>
    <source>
        <strain evidence="1">ATCC 17025</strain>
    </source>
</reference>
<organism evidence="1">
    <name type="scientific">Cereibacter sphaeroides (strain ATCC 17025 / ATH 2.4.3)</name>
    <name type="common">Rhodobacter sphaeroides</name>
    <dbReference type="NCBI Taxonomy" id="349102"/>
    <lineage>
        <taxon>Bacteria</taxon>
        <taxon>Pseudomonadati</taxon>
        <taxon>Pseudomonadota</taxon>
        <taxon>Alphaproteobacteria</taxon>
        <taxon>Rhodobacterales</taxon>
        <taxon>Paracoccaceae</taxon>
        <taxon>Cereibacter</taxon>
    </lineage>
</organism>
<gene>
    <name evidence="1" type="ordered locus">Rsph17025_0100</name>
</gene>
<protein>
    <submittedName>
        <fullName evidence="1">Uncharacterized protein</fullName>
    </submittedName>
</protein>